<feature type="domain" description="HD-GYP" evidence="1">
    <location>
        <begin position="1"/>
        <end position="146"/>
    </location>
</feature>
<accession>A0A657PNC0</accession>
<dbReference type="InterPro" id="IPR003607">
    <property type="entry name" value="HD/PDEase_dom"/>
</dbReference>
<comment type="caution">
    <text evidence="2">The sequence shown here is derived from an EMBL/GenBank/DDBJ whole genome shotgun (WGS) entry which is preliminary data.</text>
</comment>
<organism evidence="2 3">
    <name type="scientific">Candidatus Sedimenticola endophacoides</name>
    <dbReference type="NCBI Taxonomy" id="2548426"/>
    <lineage>
        <taxon>Bacteria</taxon>
        <taxon>Pseudomonadati</taxon>
        <taxon>Pseudomonadota</taxon>
        <taxon>Gammaproteobacteria</taxon>
        <taxon>Chromatiales</taxon>
        <taxon>Sedimenticolaceae</taxon>
        <taxon>Sedimenticola</taxon>
    </lineage>
</organism>
<dbReference type="GO" id="GO:0008081">
    <property type="term" value="F:phosphoric diester hydrolase activity"/>
    <property type="evidence" value="ECO:0007669"/>
    <property type="project" value="UniProtKB-ARBA"/>
</dbReference>
<dbReference type="Gene3D" id="1.10.3210.10">
    <property type="entry name" value="Hypothetical protein af1432"/>
    <property type="match status" value="1"/>
</dbReference>
<dbReference type="Proteomes" id="UP000243361">
    <property type="component" value="Unassembled WGS sequence"/>
</dbReference>
<dbReference type="CDD" id="cd00077">
    <property type="entry name" value="HDc"/>
    <property type="match status" value="1"/>
</dbReference>
<protein>
    <recommendedName>
        <fullName evidence="1">HD-GYP domain-containing protein</fullName>
    </recommendedName>
</protein>
<dbReference type="Pfam" id="PF13487">
    <property type="entry name" value="HD_5"/>
    <property type="match status" value="1"/>
</dbReference>
<reference evidence="2" key="1">
    <citation type="submission" date="2017-02" db="EMBL/GenBank/DDBJ databases">
        <title>Novel co-symbiosis in the unique lucinid bivalve Phacoides pectinatus.</title>
        <authorList>
            <person name="Lim S.J."/>
            <person name="Davis B.G."/>
            <person name="Gill D.E."/>
            <person name="Engel A.S."/>
            <person name="Anderson L.C."/>
            <person name="Campbell B.J."/>
        </authorList>
    </citation>
    <scope>NUCLEOTIDE SEQUENCE [LARGE SCALE GENOMIC DNA]</scope>
    <source>
        <strain evidence="2">LUC13016_P6</strain>
    </source>
</reference>
<dbReference type="PANTHER" id="PTHR43155:SF2">
    <property type="entry name" value="CYCLIC DI-GMP PHOSPHODIESTERASE PA4108"/>
    <property type="match status" value="1"/>
</dbReference>
<gene>
    <name evidence="2" type="ORF">B0D84_04235</name>
</gene>
<dbReference type="PROSITE" id="PS51832">
    <property type="entry name" value="HD_GYP"/>
    <property type="match status" value="1"/>
</dbReference>
<dbReference type="SUPFAM" id="SSF109604">
    <property type="entry name" value="HD-domain/PDEase-like"/>
    <property type="match status" value="1"/>
</dbReference>
<dbReference type="EMBL" id="MUIE01000272">
    <property type="protein sequence ID" value="OQX33725.1"/>
    <property type="molecule type" value="Genomic_DNA"/>
</dbReference>
<evidence type="ECO:0000313" key="3">
    <source>
        <dbReference type="Proteomes" id="UP000243361"/>
    </source>
</evidence>
<name>A0A657PNC0_9GAMM</name>
<evidence type="ECO:0000313" key="2">
    <source>
        <dbReference type="EMBL" id="OQX33725.1"/>
    </source>
</evidence>
<keyword evidence="3" id="KW-1185">Reference proteome</keyword>
<feature type="non-terminal residue" evidence="2">
    <location>
        <position position="1"/>
    </location>
</feature>
<dbReference type="PANTHER" id="PTHR43155">
    <property type="entry name" value="CYCLIC DI-GMP PHOSPHODIESTERASE PA4108-RELATED"/>
    <property type="match status" value="1"/>
</dbReference>
<dbReference type="AlphaFoldDB" id="A0A657PNC0"/>
<proteinExistence type="predicted"/>
<sequence>IRFAGSIHDIGKIYVPSEILNRPGRISETEFSIIKTHPDVGYDILKDVDFGEPIAEIVLQHHERLDGSGYPNGIGGDAISRQARILMVADVVEAIASHRPYRPALGIDEAVKEITRNQGRLYDAKVVEACLRVLKQESIHDLLSHPGMTTA</sequence>
<evidence type="ECO:0000259" key="1">
    <source>
        <dbReference type="PROSITE" id="PS51832"/>
    </source>
</evidence>
<dbReference type="InterPro" id="IPR037522">
    <property type="entry name" value="HD_GYP_dom"/>
</dbReference>